<name>A0ACD5H1G6_9CYAN</name>
<protein>
    <submittedName>
        <fullName evidence="1">Uncharacterized protein</fullName>
    </submittedName>
</protein>
<accession>A0ACD5H1G6</accession>
<dbReference type="Proteomes" id="UP000095472">
    <property type="component" value="Chromosome"/>
</dbReference>
<evidence type="ECO:0000313" key="1">
    <source>
        <dbReference type="EMBL" id="XPM66619.1"/>
    </source>
</evidence>
<keyword evidence="2" id="KW-1185">Reference proteome</keyword>
<reference evidence="1 2" key="1">
    <citation type="journal article" date="2016" name="Genome Announc.">
        <title>Draft Genome Sequence of the Thermotolerant Cyanobacterium Desertifilum sp. IPPAS B-1220.</title>
        <authorList>
            <person name="Mironov K.S."/>
            <person name="Sinetova M.A."/>
            <person name="Bolatkhan K."/>
            <person name="Zayadan B.K."/>
            <person name="Ustinova V.V."/>
            <person name="Kupriyanova E.V."/>
            <person name="Skrypnik A.N."/>
            <person name="Gogoleva N.E."/>
            <person name="Gogolev Y.V."/>
            <person name="Los D.A."/>
        </authorList>
    </citation>
    <scope>NUCLEOTIDE SEQUENCE [LARGE SCALE GENOMIC DNA]</scope>
    <source>
        <strain evidence="1 2">IPPAS B-1220</strain>
    </source>
</reference>
<organism evidence="1 2">
    <name type="scientific">Desertifilum tharense IPPAS B-1220</name>
    <dbReference type="NCBI Taxonomy" id="1781255"/>
    <lineage>
        <taxon>Bacteria</taxon>
        <taxon>Bacillati</taxon>
        <taxon>Cyanobacteriota</taxon>
        <taxon>Cyanophyceae</taxon>
        <taxon>Desertifilales</taxon>
        <taxon>Desertifilaceae</taxon>
        <taxon>Desertifilum</taxon>
    </lineage>
</organism>
<sequence>MRVEAAQVFLREDAQISTATLGMGSGGTVEVNTRQLRYETGGQVSALTLGESPGGTVIVNAAESIELSGVGAESFPSGLFSQTQGAGNAGDLRVSTPRLRLREGAKISVSGESLGNAGFLEIDADRLRLETGATLTGETVSGQGGDIRIRSNDMRLRGEVRFQRRRERRNFRGMGGILPSTRRRWWGWKIAILRRTRLRGLGENCDRHSRHFWSRGTR</sequence>
<gene>
    <name evidence="1" type="ORF">BH720_015870</name>
</gene>
<evidence type="ECO:0000313" key="2">
    <source>
        <dbReference type="Proteomes" id="UP000095472"/>
    </source>
</evidence>
<dbReference type="EMBL" id="CP182909">
    <property type="protein sequence ID" value="XPM66619.1"/>
    <property type="molecule type" value="Genomic_DNA"/>
</dbReference>
<proteinExistence type="predicted"/>